<evidence type="ECO:0000313" key="4">
    <source>
        <dbReference type="EMBL" id="MBW4560131.1"/>
    </source>
</evidence>
<evidence type="ECO:0000259" key="3">
    <source>
        <dbReference type="Pfam" id="PF17148"/>
    </source>
</evidence>
<dbReference type="InterPro" id="IPR034032">
    <property type="entry name" value="Zn_MMP-like_bac"/>
</dbReference>
<feature type="domain" description="EcxA zinc-binding" evidence="2">
    <location>
        <begin position="749"/>
        <end position="865"/>
    </location>
</feature>
<reference evidence="4" key="2">
    <citation type="journal article" date="2022" name="Microbiol. Resour. Announc.">
        <title>Metagenome Sequencing to Explore Phylogenomics of Terrestrial Cyanobacteria.</title>
        <authorList>
            <person name="Ward R.D."/>
            <person name="Stajich J.E."/>
            <person name="Johansen J.R."/>
            <person name="Huntemann M."/>
            <person name="Clum A."/>
            <person name="Foster B."/>
            <person name="Foster B."/>
            <person name="Roux S."/>
            <person name="Palaniappan K."/>
            <person name="Varghese N."/>
            <person name="Mukherjee S."/>
            <person name="Reddy T.B.K."/>
            <person name="Daum C."/>
            <person name="Copeland A."/>
            <person name="Chen I.A."/>
            <person name="Ivanova N.N."/>
            <person name="Kyrpides N.C."/>
            <person name="Shapiro N."/>
            <person name="Eloe-Fadrosh E.A."/>
            <person name="Pietrasiak N."/>
        </authorList>
    </citation>
    <scope>NUCLEOTIDE SEQUENCE</scope>
    <source>
        <strain evidence="4">JT2-VF2</strain>
    </source>
</reference>
<feature type="signal peptide" evidence="1">
    <location>
        <begin position="1"/>
        <end position="27"/>
    </location>
</feature>
<dbReference type="GO" id="GO:0008237">
    <property type="term" value="F:metallopeptidase activity"/>
    <property type="evidence" value="ECO:0007669"/>
    <property type="project" value="UniProtKB-KW"/>
</dbReference>
<dbReference type="CDD" id="cd04276">
    <property type="entry name" value="ZnMc_MMP_like_2"/>
    <property type="match status" value="1"/>
</dbReference>
<dbReference type="InterPro" id="IPR024079">
    <property type="entry name" value="MetalloPept_cat_dom_sf"/>
</dbReference>
<keyword evidence="1" id="KW-0732">Signal</keyword>
<evidence type="ECO:0000313" key="5">
    <source>
        <dbReference type="Proteomes" id="UP000715781"/>
    </source>
</evidence>
<evidence type="ECO:0000256" key="1">
    <source>
        <dbReference type="SAM" id="SignalP"/>
    </source>
</evidence>
<dbReference type="EMBL" id="JAHHHN010000001">
    <property type="protein sequence ID" value="MBW4560131.1"/>
    <property type="molecule type" value="Genomic_DNA"/>
</dbReference>
<dbReference type="Pfam" id="PF16313">
    <property type="entry name" value="DUF4953"/>
    <property type="match status" value="2"/>
</dbReference>
<feature type="domain" description="EcxA zinc-binding" evidence="2">
    <location>
        <begin position="487"/>
        <end position="697"/>
    </location>
</feature>
<keyword evidence="4" id="KW-0645">Protease</keyword>
<feature type="chain" id="PRO_5036797268" evidence="1">
    <location>
        <begin position="28"/>
        <end position="953"/>
    </location>
</feature>
<keyword evidence="4" id="KW-0482">Metalloprotease</keyword>
<reference evidence="4" key="1">
    <citation type="submission" date="2021-05" db="EMBL/GenBank/DDBJ databases">
        <authorList>
            <person name="Pietrasiak N."/>
            <person name="Ward R."/>
            <person name="Stajich J.E."/>
            <person name="Kurbessoian T."/>
        </authorList>
    </citation>
    <scope>NUCLEOTIDE SEQUENCE</scope>
    <source>
        <strain evidence="4">JT2-VF2</strain>
    </source>
</reference>
<dbReference type="InterPro" id="IPR032534">
    <property type="entry name" value="EcxA_zinc-bd"/>
</dbReference>
<name>A0A951UEL0_9NOST</name>
<comment type="caution">
    <text evidence="4">The sequence shown here is derived from an EMBL/GenBank/DDBJ whole genome shotgun (WGS) entry which is preliminary data.</text>
</comment>
<feature type="domain" description="DUF5117" evidence="3">
    <location>
        <begin position="129"/>
        <end position="314"/>
    </location>
</feature>
<organism evidence="4 5">
    <name type="scientific">Mojavia pulchra JT2-VF2</name>
    <dbReference type="NCBI Taxonomy" id="287848"/>
    <lineage>
        <taxon>Bacteria</taxon>
        <taxon>Bacillati</taxon>
        <taxon>Cyanobacteriota</taxon>
        <taxon>Cyanophyceae</taxon>
        <taxon>Nostocales</taxon>
        <taxon>Nostocaceae</taxon>
    </lineage>
</organism>
<evidence type="ECO:0000259" key="2">
    <source>
        <dbReference type="Pfam" id="PF16313"/>
    </source>
</evidence>
<dbReference type="Proteomes" id="UP000715781">
    <property type="component" value="Unassembled WGS sequence"/>
</dbReference>
<dbReference type="AlphaFoldDB" id="A0A951UEL0"/>
<gene>
    <name evidence="4" type="ORF">KME32_03060</name>
</gene>
<dbReference type="Pfam" id="PF17148">
    <property type="entry name" value="DUF5117"/>
    <property type="match status" value="1"/>
</dbReference>
<keyword evidence="4" id="KW-0378">Hydrolase</keyword>
<dbReference type="Gene3D" id="3.40.390.10">
    <property type="entry name" value="Collagenase (Catalytic Domain)"/>
    <property type="match status" value="1"/>
</dbReference>
<dbReference type="InterPro" id="IPR033413">
    <property type="entry name" value="DUF5117"/>
</dbReference>
<proteinExistence type="predicted"/>
<protein>
    <submittedName>
        <fullName evidence="4">Zinc-dependent metalloprotease</fullName>
    </submittedName>
</protein>
<dbReference type="PANTHER" id="PTHR38478:SF1">
    <property type="entry name" value="ZINC DEPENDENT METALLOPROTEASE DOMAIN LIPOPROTEIN"/>
    <property type="match status" value="1"/>
</dbReference>
<accession>A0A951UEL0</accession>
<sequence>MKYWIKKLAIYTLLLYNLLLCNNYAGANELPNLPNIYVQQLDALPVVENLASAENYFGEARKEDWRRFRELIKGTDKLEGLFTLYHSQDSGKIYLELEPEQLNKNYLATVTLESGLGESGIYSGLPLSDFLFYFRRVNNNLHFVVRNVKFRTETSEPEQRSLARSFSDSVLYSLEIDSIDPHNKNILINLDNLLMQDFPGLTPILKYSLQADYHLEASKSYFSDVNSFPENVEIDSIYGFSSSEGANLVTLPDSRALTLKVHYSFSQLRENNGYIPRLADDRVGYFITAFQDFSHNNAQESFVRYINRWHLEPSDPNAPLSPAKKPIVFWIENAVPLEYRGAVSEGVLMWNKAFEKAGFLNAIEVRQMPDDADWQPADVRYNTIRWFNSLDAGFARGPMRVNPFTGEILDADIIVDANMVRSIQHEYRALMDANSSLNRNPCQEKAKSNNFVLLPSSDLCYGEQSLNEAAMGALALSVLQNATPGSEAMKKYVHQYLRSVIAHEVGHTLGLRHNFHGSTMLAPQELNNTEITHTKGLAGSVMDYLPVNMAPQGVQQGDYFPEVVGPYDEWAIEYGYKINPQAVLEAIIPEAEKSFLEQIALVSPQPELSYATDEDIWDVNPLANVWDMSNDVLVYSQWQMDNARVMWQRLDKHYLSPGESYSNLRVLFNRVLKYYFRNATLLCEYIGGQSFQRLHASKLGTGDRGSGIGDLDKSSGLQTTLDSLKNSFPVPSTQYPAPEQRSSLRLSDDTSWAFVPVSLQKQRQVLTKLQEYVFTEDAFSFSPQLLNQLAPSRWQHWGSPVPNNRLDYPIHERILGFQSGVLRSLLDSDRLNRLRDIELKTQPGEALSIPELFDTLQKGIWTEVLAPEPKPISSIRRSLQREHLNILLEMVLGTAEAPEDGRTLAWYELRQLQKAIDIRLKQLNENLDVYTLAHLEVSGDRITKALNAQLLSK</sequence>
<dbReference type="PANTHER" id="PTHR38478">
    <property type="entry name" value="PEPTIDASE M1A AND M12B"/>
    <property type="match status" value="1"/>
</dbReference>
<dbReference type="SUPFAM" id="SSF55486">
    <property type="entry name" value="Metalloproteases ('zincins'), catalytic domain"/>
    <property type="match status" value="1"/>
</dbReference>